<dbReference type="Proteomes" id="UP001434737">
    <property type="component" value="Chromosome"/>
</dbReference>
<evidence type="ECO:0000313" key="2">
    <source>
        <dbReference type="Proteomes" id="UP001434737"/>
    </source>
</evidence>
<keyword evidence="2" id="KW-1185">Reference proteome</keyword>
<dbReference type="RefSeq" id="WP_343353973.1">
    <property type="nucleotide sequence ID" value="NZ_CP145316.1"/>
</dbReference>
<proteinExistence type="predicted"/>
<reference evidence="1 2" key="1">
    <citation type="submission" date="2024-02" db="EMBL/GenBank/DDBJ databases">
        <title>Genome and pathogenicity analysis of Helicobacter mastomyrinus isolated from mice.</title>
        <authorList>
            <person name="Zhu L."/>
        </authorList>
    </citation>
    <scope>NUCLEOTIDE SEQUENCE [LARGE SCALE GENOMIC DNA]</scope>
    <source>
        <strain evidence="1 2">Hm-17</strain>
    </source>
</reference>
<sequence>MYAISQICDLDILQTPFCITDDYNDAQIDAVYINEESDVLEIHFFQSKYFAKDDKIIGENDIRLTLDSVQKILNGKNPTKQASQKLKAKIFEIKEAINDRGYPDIYIHFVSNGKVIDLPNITENYKDFEMNIYGADELIKFSLMPSRRKDIECEIHTIGDITQNLISGISGYVATVSAKEFIKMYKEAGEKIF</sequence>
<protein>
    <submittedName>
        <fullName evidence="1">Uncharacterized protein</fullName>
    </submittedName>
</protein>
<organism evidence="1 2">
    <name type="scientific">Helicobacter mastomyrinus</name>
    <dbReference type="NCBI Taxonomy" id="287948"/>
    <lineage>
        <taxon>Bacteria</taxon>
        <taxon>Pseudomonadati</taxon>
        <taxon>Campylobacterota</taxon>
        <taxon>Epsilonproteobacteria</taxon>
        <taxon>Campylobacterales</taxon>
        <taxon>Helicobacteraceae</taxon>
        <taxon>Helicobacter</taxon>
    </lineage>
</organism>
<name>A0ABZ3F988_9HELI</name>
<gene>
    <name evidence="1" type="ORF">V3I05_03080</name>
</gene>
<dbReference type="EMBL" id="CP145316">
    <property type="protein sequence ID" value="XAM18677.1"/>
    <property type="molecule type" value="Genomic_DNA"/>
</dbReference>
<evidence type="ECO:0000313" key="1">
    <source>
        <dbReference type="EMBL" id="XAM18677.1"/>
    </source>
</evidence>
<accession>A0ABZ3F988</accession>